<dbReference type="KEGG" id="faf:OE104_15020"/>
<evidence type="ECO:0000313" key="3">
    <source>
        <dbReference type="Proteomes" id="UP001164718"/>
    </source>
</evidence>
<dbReference type="Proteomes" id="UP001164718">
    <property type="component" value="Chromosome"/>
</dbReference>
<dbReference type="EMBL" id="CP106878">
    <property type="protein sequence ID" value="WAA09794.1"/>
    <property type="molecule type" value="Genomic_DNA"/>
</dbReference>
<evidence type="ECO:0000259" key="1">
    <source>
        <dbReference type="Pfam" id="PF01973"/>
    </source>
</evidence>
<dbReference type="Pfam" id="PF01973">
    <property type="entry name" value="MptE-like"/>
    <property type="match status" value="1"/>
</dbReference>
<dbReference type="RefSeq" id="WP_275417578.1">
    <property type="nucleotide sequence ID" value="NZ_CP106878.1"/>
</dbReference>
<gene>
    <name evidence="2" type="ORF">OE104_15020</name>
</gene>
<feature type="domain" description="6-hydroxymethylpterin diphosphokinase MptE-like" evidence="1">
    <location>
        <begin position="168"/>
        <end position="315"/>
    </location>
</feature>
<keyword evidence="3" id="KW-1185">Reference proteome</keyword>
<dbReference type="InterPro" id="IPR002826">
    <property type="entry name" value="MptE-like"/>
</dbReference>
<accession>A0A9E8RW04</accession>
<dbReference type="PANTHER" id="PTHR41786:SF1">
    <property type="entry name" value="6-HYDROXYMETHYLPTERIN DIPHOSPHOKINASE MPTE-LIKE DOMAIN-CONTAINING PROTEIN"/>
    <property type="match status" value="1"/>
</dbReference>
<name>A0A9E8RW04_9BACI</name>
<proteinExistence type="predicted"/>
<reference evidence="2" key="1">
    <citation type="submission" date="2022-09" db="EMBL/GenBank/DDBJ databases">
        <title>Complete Genomes of Fervidibacillus albus and Fervidibacillus halotolerans isolated from tidal flat sediments.</title>
        <authorList>
            <person name="Kwon K.K."/>
            <person name="Yang S.-H."/>
            <person name="Park M.J."/>
            <person name="Oh H.-M."/>
        </authorList>
    </citation>
    <scope>NUCLEOTIDE SEQUENCE</scope>
    <source>
        <strain evidence="2">MEBiC13591</strain>
    </source>
</reference>
<protein>
    <submittedName>
        <fullName evidence="2">DUF115 domain-containing protein</fullName>
    </submittedName>
</protein>
<organism evidence="2 3">
    <name type="scientific">Fervidibacillus albus</name>
    <dbReference type="NCBI Taxonomy" id="2980026"/>
    <lineage>
        <taxon>Bacteria</taxon>
        <taxon>Bacillati</taxon>
        <taxon>Bacillota</taxon>
        <taxon>Bacilli</taxon>
        <taxon>Bacillales</taxon>
        <taxon>Bacillaceae</taxon>
        <taxon>Fervidibacillus</taxon>
    </lineage>
</organism>
<evidence type="ECO:0000313" key="2">
    <source>
        <dbReference type="EMBL" id="WAA09794.1"/>
    </source>
</evidence>
<dbReference type="AlphaFoldDB" id="A0A9E8RW04"/>
<dbReference type="PANTHER" id="PTHR41786">
    <property type="entry name" value="MOTILITY ACCESSORY FACTOR MAF"/>
    <property type="match status" value="1"/>
</dbReference>
<sequence>MIFKVYNAKNGEKTLKVNDIQIYSKYSPSADATRFIEAEYDGTKSGYLLIGLGLGYHLKSLVELANGKKIFVYYFSDDEFRLFEKYNQYNWWKRDNIRFLNHIHVNELMDNVQVLIPSPWLKAIGQKHPLFHYLEVIKIHQISYKKNSNLLKENFYLNIALNDDSITYKRQSNIACLVAAGPSLNETAKWLVNKEKVVDIYAVGAALKPLLTNHIIPKAVVLSDPSDLTFQQFENIEYNGTLYYLSTANHKSVKYHKGPRIILFQQGYHLAEKQAKLKNAPLIETGGSVGTTTFSLLENSGYKQIVLFGQDLGFYGNQTHTNHSTSNQIITNDLFLRNEIANDGSSIYTNAMFQSFKFWYNQKMINTKVKVFNTAAKGAKINNVPLINEQQFQELLNGDML</sequence>